<feature type="region of interest" description="Disordered" evidence="1">
    <location>
        <begin position="269"/>
        <end position="319"/>
    </location>
</feature>
<name>A0A6A5URW3_9PLEO</name>
<proteinExistence type="predicted"/>
<evidence type="ECO:0000256" key="1">
    <source>
        <dbReference type="SAM" id="MobiDB-lite"/>
    </source>
</evidence>
<reference evidence="2" key="1">
    <citation type="journal article" date="2020" name="Stud. Mycol.">
        <title>101 Dothideomycetes genomes: a test case for predicting lifestyles and emergence of pathogens.</title>
        <authorList>
            <person name="Haridas S."/>
            <person name="Albert R."/>
            <person name="Binder M."/>
            <person name="Bloem J."/>
            <person name="Labutti K."/>
            <person name="Salamov A."/>
            <person name="Andreopoulos B."/>
            <person name="Baker S."/>
            <person name="Barry K."/>
            <person name="Bills G."/>
            <person name="Bluhm B."/>
            <person name="Cannon C."/>
            <person name="Castanera R."/>
            <person name="Culley D."/>
            <person name="Daum C."/>
            <person name="Ezra D."/>
            <person name="Gonzalez J."/>
            <person name="Henrissat B."/>
            <person name="Kuo A."/>
            <person name="Liang C."/>
            <person name="Lipzen A."/>
            <person name="Lutzoni F."/>
            <person name="Magnuson J."/>
            <person name="Mondo S."/>
            <person name="Nolan M."/>
            <person name="Ohm R."/>
            <person name="Pangilinan J."/>
            <person name="Park H.-J."/>
            <person name="Ramirez L."/>
            <person name="Alfaro M."/>
            <person name="Sun H."/>
            <person name="Tritt A."/>
            <person name="Yoshinaga Y."/>
            <person name="Zwiers L.-H."/>
            <person name="Turgeon B."/>
            <person name="Goodwin S."/>
            <person name="Spatafora J."/>
            <person name="Crous P."/>
            <person name="Grigoriev I."/>
        </authorList>
    </citation>
    <scope>NUCLEOTIDE SEQUENCE</scope>
    <source>
        <strain evidence="2">CBS 107.79</strain>
    </source>
</reference>
<keyword evidence="3" id="KW-1185">Reference proteome</keyword>
<dbReference type="EMBL" id="ML976730">
    <property type="protein sequence ID" value="KAF1967625.1"/>
    <property type="molecule type" value="Genomic_DNA"/>
</dbReference>
<organism evidence="2 3">
    <name type="scientific">Bimuria novae-zelandiae CBS 107.79</name>
    <dbReference type="NCBI Taxonomy" id="1447943"/>
    <lineage>
        <taxon>Eukaryota</taxon>
        <taxon>Fungi</taxon>
        <taxon>Dikarya</taxon>
        <taxon>Ascomycota</taxon>
        <taxon>Pezizomycotina</taxon>
        <taxon>Dothideomycetes</taxon>
        <taxon>Pleosporomycetidae</taxon>
        <taxon>Pleosporales</taxon>
        <taxon>Massarineae</taxon>
        <taxon>Didymosphaeriaceae</taxon>
        <taxon>Bimuria</taxon>
    </lineage>
</organism>
<feature type="compositionally biased region" description="Polar residues" evidence="1">
    <location>
        <begin position="361"/>
        <end position="371"/>
    </location>
</feature>
<feature type="region of interest" description="Disordered" evidence="1">
    <location>
        <begin position="575"/>
        <end position="597"/>
    </location>
</feature>
<feature type="region of interest" description="Disordered" evidence="1">
    <location>
        <begin position="612"/>
        <end position="651"/>
    </location>
</feature>
<evidence type="ECO:0000313" key="3">
    <source>
        <dbReference type="Proteomes" id="UP000800036"/>
    </source>
</evidence>
<protein>
    <submittedName>
        <fullName evidence="2">Uncharacterized protein</fullName>
    </submittedName>
</protein>
<feature type="compositionally biased region" description="Basic and acidic residues" evidence="1">
    <location>
        <begin position="491"/>
        <end position="502"/>
    </location>
</feature>
<sequence>MGSKAQPDCDSITPLDCIFACSVCGDVFSEVYQQQDTVHGFSDGINPKERTVTRLYVASCCHVICIKHIGDGNGPAFHQVGQQPQASCPVCLKEKGDDGAKQLFSLRGFNDDEHDPAIPKCWFKAPPMKLEGKDKEMEALRFQYLALTRFSKNIATSYKEAVKNAVDAKTKLRAMQDLAAKEHEKAMSLQEEVDRLHPLQSEAQRLRRLEARLPAVRHYLGIIPMLKEQNDLMQQRLASLGFGMSLEPLPNFTGPLSLDEDGALVEDDERDAPMESRKTASSYTVGPSNDVGYVEEVEEVTTPKSHNHRPLKRSRVDSPRRAQNIHVAPLSRDMMPPPSGPLSKMKSIRTMIPTIRDKFSTGRSSRAQNHKSSSDPDVQMYDNGEWEAVNAATRRDYVDERPPTRHGPIDNTPYMSGALPVDDGGPRNSPSTQPGLLSGLGIHSNDSNFTFEAPTRMNMPSQRRSDMPTEPSYIRLLDGLGNHTGLDLGLEDPRGQDHEEYPVNHQPQQQTHQGDPGLERRQQKPRRAVPRIQTQHTRKQWNFGHAFLEQSPVNANSTSAQRYYGLQQTREANATMGKHQDRKFLNPNTPAPARSQRPADEVDHVVSPFFGSSSHHSQLFSRPRFAEPDVSSHRSADCQSHRPKPSMATDWREPRSLNSLSFFESTVNGRHERIDLRGQLKHQDYSPPLPEHRVRNINSEGLLMRPDAQRSPLQHDSTYGSLDRPYSRAIQTQPHSAIPFPAFGRPLNSRATASRLPSAMPSIITSRSPIHSRKRTETLGKVGVRSSQHSRPHISGNTFASPRKPVYSNAGRRVVRR</sequence>
<dbReference type="AlphaFoldDB" id="A0A6A5URW3"/>
<feature type="compositionally biased region" description="Polar residues" evidence="1">
    <location>
        <begin position="785"/>
        <end position="800"/>
    </location>
</feature>
<gene>
    <name evidence="2" type="ORF">BU23DRAFT_542551</name>
</gene>
<evidence type="ECO:0000313" key="2">
    <source>
        <dbReference type="EMBL" id="KAF1967625.1"/>
    </source>
</evidence>
<accession>A0A6A5URW3</accession>
<feature type="region of interest" description="Disordered" evidence="1">
    <location>
        <begin position="780"/>
        <end position="817"/>
    </location>
</feature>
<feature type="region of interest" description="Disordered" evidence="1">
    <location>
        <begin position="359"/>
        <end position="380"/>
    </location>
</feature>
<dbReference type="OrthoDB" id="5410764at2759"/>
<dbReference type="Proteomes" id="UP000800036">
    <property type="component" value="Unassembled WGS sequence"/>
</dbReference>
<feature type="region of interest" description="Disordered" evidence="1">
    <location>
        <begin position="399"/>
        <end position="537"/>
    </location>
</feature>
<feature type="compositionally biased region" description="Basic and acidic residues" evidence="1">
    <location>
        <begin position="624"/>
        <end position="640"/>
    </location>
</feature>